<organism evidence="1 2">
    <name type="scientific">Agrobacterium pusense</name>
    <dbReference type="NCBI Taxonomy" id="648995"/>
    <lineage>
        <taxon>Bacteria</taxon>
        <taxon>Pseudomonadati</taxon>
        <taxon>Pseudomonadota</taxon>
        <taxon>Alphaproteobacteria</taxon>
        <taxon>Hyphomicrobiales</taxon>
        <taxon>Rhizobiaceae</taxon>
        <taxon>Rhizobium/Agrobacterium group</taxon>
        <taxon>Agrobacterium</taxon>
    </lineage>
</organism>
<dbReference type="AlphaFoldDB" id="U4Q734"/>
<keyword evidence="1" id="KW-0614">Plasmid</keyword>
<reference evidence="1 2" key="1">
    <citation type="journal article" date="2013" name="Genome Announc.">
        <title>Complete Genome Sequence of the Sesbania Symbiont and Rice Growth-Promoting Endophyte Rhizobium sp. Strain IRBG74.</title>
        <authorList>
            <person name="Crook M.B."/>
            <person name="Mitra S."/>
            <person name="Ane J.M."/>
            <person name="Sadowsky M.J."/>
            <person name="Gyaneshwar P."/>
        </authorList>
    </citation>
    <scope>NUCLEOTIDE SEQUENCE [LARGE SCALE GENOMIC DNA]</scope>
    <source>
        <strain evidence="1 2">IRBG74</strain>
        <plasmid evidence="2">IRBL74_p</plasmid>
    </source>
</reference>
<dbReference type="KEGG" id="rir:BN877_p0161"/>
<protein>
    <submittedName>
        <fullName evidence="1">Uncharacterized protein</fullName>
    </submittedName>
</protein>
<dbReference type="HOGENOM" id="CLU_2919652_0_0_5"/>
<accession>U4Q734</accession>
<gene>
    <name evidence="1" type="ORF">BN877_p0161</name>
</gene>
<dbReference type="Proteomes" id="UP000016944">
    <property type="component" value="Plasmid IRBL74_p"/>
</dbReference>
<evidence type="ECO:0000313" key="2">
    <source>
        <dbReference type="Proteomes" id="UP000016944"/>
    </source>
</evidence>
<proteinExistence type="predicted"/>
<dbReference type="EMBL" id="HG518324">
    <property type="protein sequence ID" value="CDI11890.1"/>
    <property type="molecule type" value="Genomic_DNA"/>
</dbReference>
<evidence type="ECO:0000313" key="1">
    <source>
        <dbReference type="EMBL" id="CDI11890.1"/>
    </source>
</evidence>
<name>U4Q734_9HYPH</name>
<sequence>MWRSRGSVRFTGPTFSVCAATAGRTRREWAETVLGLSERCPLAPIAAGGSLRLSAGNPSSA</sequence>
<geneLocation type="plasmid" evidence="1 2">
    <name>IRBL74_p</name>
</geneLocation>